<dbReference type="RefSeq" id="WP_156743698.1">
    <property type="nucleotide sequence ID" value="NZ_CACRYJ010000070.1"/>
</dbReference>
<feature type="transmembrane region" description="Helical" evidence="2">
    <location>
        <begin position="627"/>
        <end position="645"/>
    </location>
</feature>
<feature type="transmembrane region" description="Helical" evidence="2">
    <location>
        <begin position="597"/>
        <end position="615"/>
    </location>
</feature>
<feature type="compositionally biased region" description="Basic and acidic residues" evidence="1">
    <location>
        <begin position="941"/>
        <end position="955"/>
    </location>
</feature>
<dbReference type="Proteomes" id="UP000419743">
    <property type="component" value="Unassembled WGS sequence"/>
</dbReference>
<keyword evidence="2" id="KW-0472">Membrane</keyword>
<dbReference type="EMBL" id="CACRYJ010000070">
    <property type="protein sequence ID" value="VZO40430.1"/>
    <property type="molecule type" value="Genomic_DNA"/>
</dbReference>
<name>A0A7M4DSI6_9MICO</name>
<evidence type="ECO:0000256" key="1">
    <source>
        <dbReference type="SAM" id="MobiDB-lite"/>
    </source>
</evidence>
<gene>
    <name evidence="3" type="ORF">HALOF300_05134</name>
</gene>
<evidence type="ECO:0000313" key="3">
    <source>
        <dbReference type="EMBL" id="VZO40430.1"/>
    </source>
</evidence>
<evidence type="ECO:0000313" key="4">
    <source>
        <dbReference type="Proteomes" id="UP000419743"/>
    </source>
</evidence>
<keyword evidence="2" id="KW-1133">Transmembrane helix</keyword>
<feature type="region of interest" description="Disordered" evidence="1">
    <location>
        <begin position="940"/>
        <end position="970"/>
    </location>
</feature>
<keyword evidence="4" id="KW-1185">Reference proteome</keyword>
<sequence>MESASVIIAGGRPAQDVRSLVAVWTKQGITGASLWVDPADVIEAPPEPVHVTAVLVDRDGEHRVDLFAHLGRFRLDLVRVAVAQFAVTEDAVSAEVTDLGQEVGATIERALPRDPSGRIMTRLHRTVVVIPASGVTGLPSEILAPRWEANVVISPEDRPDLDRMSIYVRASENYAGHAAAAVSVAAGILRGIPGGAFDKVTTDSSSNPDDVVVARLSIRSVVGEGVVDVLARKALEPVTLGPDGPGRVVTWAAPASEPDLIARRAAQSVLAAPEWAAQPPPQGDAPERTREGFRSAVGRAARFNLRTVGAVAAWTANSSRTSLERSATEHLVGRGSGVLVTVGPRAVDNAEAVARDAIDSARRTMDDEIAYEATRGTPPPASTWVTLRNLAFGLADGGPIPGMESPTQTGVREVLRPGDVVPAPGAAFRTRDGALIGALDVHDLRAHRLDLARERQAREAELIRLQEVRAIRAAERAHAPAAPTGRPGAAPSPAQPGPTPSPDQAPEASAEHEDARLAEALAGAERAVRETRVVEADFARWRAQNDRSVMSRVGEDVARRLDELEVSRQRFLDRRDDVTAPATEALDRAKRRLLRQWRWTLVIAALVVAGTWIWATQVDEAPDWSAYAWITVGVVVLTLVVLVGFNHAFYKAFRHYEWEVANVLARQRRDAALFLWEGKQLARLRLLFAGWHAWATVISEVVHRPWEPTEAVYEDLTDDVIERFPAAMAVARQEEEQVDISTRLLVAAYRAVYTEGWAQQAFAEAYERFAESVPGSQQQGHLDVDTDVSGSDLGARGQLMEFWGSGEARAFLGEERTKRLRQLSNDGELDLPHRRVGRVGKYSDDVWQEEPAFFLPTTISETTFAHEMFTSPARAANQHYVQTARLWLPQVAYPAAERASLNDKDGPTVRLEPADADTALRVDLSPRLLRREVALFTAKEPQGRRAAVDRSDRPPGLHAVDGATADREFL</sequence>
<reference evidence="3 4" key="1">
    <citation type="submission" date="2019-11" db="EMBL/GenBank/DDBJ databases">
        <authorList>
            <person name="Criscuolo A."/>
        </authorList>
    </citation>
    <scope>NUCLEOTIDE SEQUENCE [LARGE SCALE GENOMIC DNA]</scope>
    <source>
        <strain evidence="3">CIP111667</strain>
    </source>
</reference>
<proteinExistence type="predicted"/>
<accession>A0A7M4DSI6</accession>
<evidence type="ECO:0000256" key="2">
    <source>
        <dbReference type="SAM" id="Phobius"/>
    </source>
</evidence>
<feature type="region of interest" description="Disordered" evidence="1">
    <location>
        <begin position="475"/>
        <end position="514"/>
    </location>
</feature>
<dbReference type="AlphaFoldDB" id="A0A7M4DSI6"/>
<protein>
    <submittedName>
        <fullName evidence="3">Uncharacterized protein</fullName>
    </submittedName>
</protein>
<comment type="caution">
    <text evidence="3">The sequence shown here is derived from an EMBL/GenBank/DDBJ whole genome shotgun (WGS) entry which is preliminary data.</text>
</comment>
<keyword evidence="2" id="KW-0812">Transmembrane</keyword>
<feature type="compositionally biased region" description="Pro residues" evidence="1">
    <location>
        <begin position="493"/>
        <end position="503"/>
    </location>
</feature>
<feature type="compositionally biased region" description="Low complexity" evidence="1">
    <location>
        <begin position="479"/>
        <end position="492"/>
    </location>
</feature>
<organism evidence="3 4">
    <name type="scientific">Occultella aeris</name>
    <dbReference type="NCBI Taxonomy" id="2761496"/>
    <lineage>
        <taxon>Bacteria</taxon>
        <taxon>Bacillati</taxon>
        <taxon>Actinomycetota</taxon>
        <taxon>Actinomycetes</taxon>
        <taxon>Micrococcales</taxon>
        <taxon>Ruaniaceae</taxon>
        <taxon>Occultella</taxon>
    </lineage>
</organism>